<keyword evidence="2" id="KW-1185">Reference proteome</keyword>
<dbReference type="Proteomes" id="UP001060215">
    <property type="component" value="Chromosome 15"/>
</dbReference>
<protein>
    <submittedName>
        <fullName evidence="1">Uncharacterized protein</fullName>
    </submittedName>
</protein>
<proteinExistence type="predicted"/>
<reference evidence="1 2" key="1">
    <citation type="journal article" date="2022" name="Plant J.">
        <title>Chromosome-level genome of Camellia lanceoleosa provides a valuable resource for understanding genome evolution and self-incompatibility.</title>
        <authorList>
            <person name="Gong W."/>
            <person name="Xiao S."/>
            <person name="Wang L."/>
            <person name="Liao Z."/>
            <person name="Chang Y."/>
            <person name="Mo W."/>
            <person name="Hu G."/>
            <person name="Li W."/>
            <person name="Zhao G."/>
            <person name="Zhu H."/>
            <person name="Hu X."/>
            <person name="Ji K."/>
            <person name="Xiang X."/>
            <person name="Song Q."/>
            <person name="Yuan D."/>
            <person name="Jin S."/>
            <person name="Zhang L."/>
        </authorList>
    </citation>
    <scope>NUCLEOTIDE SEQUENCE [LARGE SCALE GENOMIC DNA]</scope>
    <source>
        <strain evidence="1">SQ_2022a</strain>
    </source>
</reference>
<evidence type="ECO:0000313" key="1">
    <source>
        <dbReference type="EMBL" id="KAI7986643.1"/>
    </source>
</evidence>
<accession>A0ACC0FDI0</accession>
<organism evidence="1 2">
    <name type="scientific">Camellia lanceoleosa</name>
    <dbReference type="NCBI Taxonomy" id="1840588"/>
    <lineage>
        <taxon>Eukaryota</taxon>
        <taxon>Viridiplantae</taxon>
        <taxon>Streptophyta</taxon>
        <taxon>Embryophyta</taxon>
        <taxon>Tracheophyta</taxon>
        <taxon>Spermatophyta</taxon>
        <taxon>Magnoliopsida</taxon>
        <taxon>eudicotyledons</taxon>
        <taxon>Gunneridae</taxon>
        <taxon>Pentapetalae</taxon>
        <taxon>asterids</taxon>
        <taxon>Ericales</taxon>
        <taxon>Theaceae</taxon>
        <taxon>Camellia</taxon>
    </lineage>
</organism>
<sequence>MQTLFTFKTLHIYLYPYLYTMAKVPVNTFLLLSRRAYTVVAESVVGVQRAVVRKAAVEYSSREAPAAREKEVFWMRDPKSGNWIPETHFDEVDVAELREKLLPRKK</sequence>
<name>A0ACC0FDI0_9ERIC</name>
<dbReference type="EMBL" id="CM045772">
    <property type="protein sequence ID" value="KAI7986643.1"/>
    <property type="molecule type" value="Genomic_DNA"/>
</dbReference>
<evidence type="ECO:0000313" key="2">
    <source>
        <dbReference type="Proteomes" id="UP001060215"/>
    </source>
</evidence>
<comment type="caution">
    <text evidence="1">The sequence shown here is derived from an EMBL/GenBank/DDBJ whole genome shotgun (WGS) entry which is preliminary data.</text>
</comment>
<gene>
    <name evidence="1" type="ORF">LOK49_LG14G02228</name>
</gene>